<gene>
    <name evidence="1" type="ORF">KHA94_10310</name>
</gene>
<reference evidence="1 2" key="1">
    <citation type="submission" date="2021-05" db="EMBL/GenBank/DDBJ databases">
        <title>Novel Bacillus species.</title>
        <authorList>
            <person name="Liu G."/>
        </authorList>
    </citation>
    <scope>NUCLEOTIDE SEQUENCE [LARGE SCALE GENOMIC DNA]</scope>
    <source>
        <strain evidence="1 2">FJAT-49705</strain>
    </source>
</reference>
<accession>A0ABS5NT05</accession>
<sequence>MRVLKKFIMILLCGIAGIENSTLDKSASYIKSWLNVLKNATSFINSASQQAQKAVDYIQGISFKN</sequence>
<dbReference type="EMBL" id="JAGYPM010000002">
    <property type="protein sequence ID" value="MBS4190574.1"/>
    <property type="molecule type" value="Genomic_DNA"/>
</dbReference>
<protein>
    <recommendedName>
        <fullName evidence="3">Polyvalent protein metallopeptidase domain-containing protein</fullName>
    </recommendedName>
</protein>
<proteinExistence type="predicted"/>
<organism evidence="1 2">
    <name type="scientific">Cytobacillus citreus</name>
    <dbReference type="NCBI Taxonomy" id="2833586"/>
    <lineage>
        <taxon>Bacteria</taxon>
        <taxon>Bacillati</taxon>
        <taxon>Bacillota</taxon>
        <taxon>Bacilli</taxon>
        <taxon>Bacillales</taxon>
        <taxon>Bacillaceae</taxon>
        <taxon>Cytobacillus</taxon>
    </lineage>
</organism>
<evidence type="ECO:0008006" key="3">
    <source>
        <dbReference type="Google" id="ProtNLM"/>
    </source>
</evidence>
<evidence type="ECO:0000313" key="2">
    <source>
        <dbReference type="Proteomes" id="UP000681027"/>
    </source>
</evidence>
<name>A0ABS5NT05_9BACI</name>
<comment type="caution">
    <text evidence="1">The sequence shown here is derived from an EMBL/GenBank/DDBJ whole genome shotgun (WGS) entry which is preliminary data.</text>
</comment>
<dbReference type="Proteomes" id="UP000681027">
    <property type="component" value="Unassembled WGS sequence"/>
</dbReference>
<keyword evidence="2" id="KW-1185">Reference proteome</keyword>
<evidence type="ECO:0000313" key="1">
    <source>
        <dbReference type="EMBL" id="MBS4190574.1"/>
    </source>
</evidence>
<dbReference type="RefSeq" id="WP_213102008.1">
    <property type="nucleotide sequence ID" value="NZ_JAGYPM010000002.1"/>
</dbReference>